<feature type="domain" description="ATPase AAA-3" evidence="6">
    <location>
        <begin position="35"/>
        <end position="165"/>
    </location>
</feature>
<evidence type="ECO:0000256" key="4">
    <source>
        <dbReference type="SAM" id="MobiDB-lite"/>
    </source>
</evidence>
<keyword evidence="8" id="KW-1185">Reference proteome</keyword>
<feature type="transmembrane region" description="Helical" evidence="5">
    <location>
        <begin position="263"/>
        <end position="286"/>
    </location>
</feature>
<name>A0A562J0N2_9GAMM</name>
<gene>
    <name evidence="7" type="ORF">LX59_00896</name>
</gene>
<keyword evidence="5" id="KW-1133">Transmembrane helix</keyword>
<keyword evidence="5" id="KW-0812">Transmembrane</keyword>
<reference evidence="7 8" key="1">
    <citation type="submission" date="2019-07" db="EMBL/GenBank/DDBJ databases">
        <title>Genomic Encyclopedia of Type Strains, Phase I: the one thousand microbial genomes (KMG-I) project.</title>
        <authorList>
            <person name="Kyrpides N."/>
        </authorList>
    </citation>
    <scope>NUCLEOTIDE SEQUENCE [LARGE SCALE GENOMIC DNA]</scope>
    <source>
        <strain evidence="7 8">DSM 375</strain>
    </source>
</reference>
<dbReference type="GO" id="GO:0016887">
    <property type="term" value="F:ATP hydrolysis activity"/>
    <property type="evidence" value="ECO:0007669"/>
    <property type="project" value="InterPro"/>
</dbReference>
<organism evidence="7 8">
    <name type="scientific">Azomonas agilis</name>
    <dbReference type="NCBI Taxonomy" id="116849"/>
    <lineage>
        <taxon>Bacteria</taxon>
        <taxon>Pseudomonadati</taxon>
        <taxon>Pseudomonadota</taxon>
        <taxon>Gammaproteobacteria</taxon>
        <taxon>Pseudomonadales</taxon>
        <taxon>Pseudomonadaceae</taxon>
        <taxon>Azomonas</taxon>
    </lineage>
</organism>
<dbReference type="InterPro" id="IPR050764">
    <property type="entry name" value="CbbQ/NirQ/NorQ/GpvN"/>
</dbReference>
<sequence length="549" mass="60231">MHAQLEQCLARVNQVILGKPQKVRLALTCLLARGHLLLEDVPGMGKTTLSHALARVLGLTFQRIQFTADLLPGDILGTSVFDRERSGFVFHPGPIFTELVLADEINRATPKTQSALLEAMEEGQVSIEGTTRALPDPFFVIATQNPLSQGGTFALPESQLDRFLMRLSLGYPSTEAERALLMGASRQQRLTELQPVLDHLGLRAAQDAVVQVIASEALIDYVLRLLAATRTQAGFSAGLSPRAGLALLTREPGGWISLGWRSIYVLPTATGLAFVLSLLVMLLLAINYQNSLAYALCFLLGSVFILSVIPAWRALYQLRIRAMDSPAVFAGQQAQCHLRLEPFFADGAVRFGYSIAALKPPSFLAEAVGCFQQTLQTTQRGWCYGGVIRVESRVPFGLWVAWSWVDPEWRVLVYPKPIPAQLIKNPTSSDQGSPQTQSGMGDYNGVRTWQPGESMRRLDWKAFSREKGLLVKDFVALSSTDTDLLDFDAFSGDTEQRLSHLCHELLLRAPTLKPFSVHVPGKRLGPDCGAAYVQSCLQALALYGVKESP</sequence>
<evidence type="ECO:0000256" key="1">
    <source>
        <dbReference type="ARBA" id="ARBA00022741"/>
    </source>
</evidence>
<proteinExistence type="inferred from homology"/>
<keyword evidence="1" id="KW-0547">Nucleotide-binding</keyword>
<keyword evidence="2" id="KW-0067">ATP-binding</keyword>
<dbReference type="OrthoDB" id="9808397at2"/>
<feature type="transmembrane region" description="Helical" evidence="5">
    <location>
        <begin position="292"/>
        <end position="315"/>
    </location>
</feature>
<dbReference type="AlphaFoldDB" id="A0A562J0N2"/>
<protein>
    <submittedName>
        <fullName evidence="7">MoxR-like ATPase</fullName>
    </submittedName>
</protein>
<evidence type="ECO:0000313" key="7">
    <source>
        <dbReference type="EMBL" id="TWH76851.1"/>
    </source>
</evidence>
<comment type="similarity">
    <text evidence="3">Belongs to the MoxR family.</text>
</comment>
<evidence type="ECO:0000256" key="5">
    <source>
        <dbReference type="SAM" id="Phobius"/>
    </source>
</evidence>
<keyword evidence="5" id="KW-0472">Membrane</keyword>
<feature type="compositionally biased region" description="Polar residues" evidence="4">
    <location>
        <begin position="424"/>
        <end position="439"/>
    </location>
</feature>
<evidence type="ECO:0000256" key="3">
    <source>
        <dbReference type="ARBA" id="ARBA00061607"/>
    </source>
</evidence>
<dbReference type="FunFam" id="3.40.50.300:FF:000640">
    <property type="entry name" value="MoxR family ATPase"/>
    <property type="match status" value="1"/>
</dbReference>
<accession>A0A562J0N2</accession>
<dbReference type="GO" id="GO:0005524">
    <property type="term" value="F:ATP binding"/>
    <property type="evidence" value="ECO:0007669"/>
    <property type="project" value="UniProtKB-KW"/>
</dbReference>
<dbReference type="Pfam" id="PF07726">
    <property type="entry name" value="AAA_3"/>
    <property type="match status" value="1"/>
</dbReference>
<dbReference type="Proteomes" id="UP000319627">
    <property type="component" value="Unassembled WGS sequence"/>
</dbReference>
<evidence type="ECO:0000259" key="6">
    <source>
        <dbReference type="Pfam" id="PF07726"/>
    </source>
</evidence>
<dbReference type="SUPFAM" id="SSF52540">
    <property type="entry name" value="P-loop containing nucleoside triphosphate hydrolases"/>
    <property type="match status" value="1"/>
</dbReference>
<dbReference type="Gene3D" id="3.40.50.300">
    <property type="entry name" value="P-loop containing nucleotide triphosphate hydrolases"/>
    <property type="match status" value="1"/>
</dbReference>
<comment type="caution">
    <text evidence="7">The sequence shown here is derived from an EMBL/GenBank/DDBJ whole genome shotgun (WGS) entry which is preliminary data.</text>
</comment>
<dbReference type="InterPro" id="IPR011703">
    <property type="entry name" value="ATPase_AAA-3"/>
</dbReference>
<dbReference type="PANTHER" id="PTHR42759">
    <property type="entry name" value="MOXR FAMILY PROTEIN"/>
    <property type="match status" value="1"/>
</dbReference>
<dbReference type="InterPro" id="IPR027417">
    <property type="entry name" value="P-loop_NTPase"/>
</dbReference>
<dbReference type="EMBL" id="VLKG01000002">
    <property type="protein sequence ID" value="TWH76851.1"/>
    <property type="molecule type" value="Genomic_DNA"/>
</dbReference>
<dbReference type="CDD" id="cd00009">
    <property type="entry name" value="AAA"/>
    <property type="match status" value="1"/>
</dbReference>
<evidence type="ECO:0000256" key="2">
    <source>
        <dbReference type="ARBA" id="ARBA00022840"/>
    </source>
</evidence>
<evidence type="ECO:0000313" key="8">
    <source>
        <dbReference type="Proteomes" id="UP000319627"/>
    </source>
</evidence>
<dbReference type="PANTHER" id="PTHR42759:SF5">
    <property type="entry name" value="METHANOL DEHYDROGENASE REGULATOR"/>
    <property type="match status" value="1"/>
</dbReference>
<feature type="region of interest" description="Disordered" evidence="4">
    <location>
        <begin position="424"/>
        <end position="444"/>
    </location>
</feature>